<dbReference type="FunFam" id="3.30.70.1350:FF:000002">
    <property type="entry name" value="Ferrous-iron efflux pump FieF"/>
    <property type="match status" value="1"/>
</dbReference>
<dbReference type="Gene3D" id="1.20.1510.10">
    <property type="entry name" value="Cation efflux protein transmembrane domain"/>
    <property type="match status" value="1"/>
</dbReference>
<dbReference type="GO" id="GO:0015086">
    <property type="term" value="F:cadmium ion transmembrane transporter activity"/>
    <property type="evidence" value="ECO:0007669"/>
    <property type="project" value="TreeGrafter"/>
</dbReference>
<evidence type="ECO:0000259" key="11">
    <source>
        <dbReference type="Pfam" id="PF16916"/>
    </source>
</evidence>
<dbReference type="EMBL" id="PVZS01000035">
    <property type="protein sequence ID" value="PSC02896.1"/>
    <property type="molecule type" value="Genomic_DNA"/>
</dbReference>
<dbReference type="Pfam" id="PF01545">
    <property type="entry name" value="Cation_efflux"/>
    <property type="match status" value="1"/>
</dbReference>
<name>A0A2T1HMM8_9HYPH</name>
<dbReference type="GO" id="GO:0006882">
    <property type="term" value="P:intracellular zinc ion homeostasis"/>
    <property type="evidence" value="ECO:0007669"/>
    <property type="project" value="TreeGrafter"/>
</dbReference>
<keyword evidence="6 9" id="KW-1133">Transmembrane helix</keyword>
<sequence length="303" mass="31440">METGLKLAFGSIAVGVLVLGLKYLAFVWTGSVALYSDAVESVINVAAAVAALIAVWYSAQPADENHPYGHHKAEYFSAVLEGALIIVAAVAILHEAYAAYLNPRAIEAPLKGLLVNGFASAINGAWCWVLISRGKRMRSPALVADGKHLLSDVLSSGGVVLGVALAALTGWSVLDPLLAALVAVNILWSGWGLVRDSTAGLMDAAVTPQERATIMAAISANAQGAIEAHDLRTRHAGKATFVDLHLVVPGSMTVDASHAICDRIEAALKEAVHGAVVTIHVEPEGKAKHHGIPVLTPGAASRA</sequence>
<evidence type="ECO:0000256" key="2">
    <source>
        <dbReference type="ARBA" id="ARBA00008114"/>
    </source>
</evidence>
<dbReference type="RefSeq" id="WP_106339910.1">
    <property type="nucleotide sequence ID" value="NZ_PVZS01000035.1"/>
</dbReference>
<feature type="transmembrane region" description="Helical" evidence="9">
    <location>
        <begin position="112"/>
        <end position="131"/>
    </location>
</feature>
<protein>
    <recommendedName>
        <fullName evidence="8">Protein p34</fullName>
    </recommendedName>
</protein>
<dbReference type="InterPro" id="IPR027470">
    <property type="entry name" value="Cation_efflux_CTD"/>
</dbReference>
<evidence type="ECO:0000256" key="7">
    <source>
        <dbReference type="ARBA" id="ARBA00023136"/>
    </source>
</evidence>
<dbReference type="AlphaFoldDB" id="A0A2T1HMM8"/>
<evidence type="ECO:0000256" key="1">
    <source>
        <dbReference type="ARBA" id="ARBA00004651"/>
    </source>
</evidence>
<dbReference type="Proteomes" id="UP000239772">
    <property type="component" value="Unassembled WGS sequence"/>
</dbReference>
<feature type="transmembrane region" description="Helical" evidence="9">
    <location>
        <begin position="41"/>
        <end position="59"/>
    </location>
</feature>
<evidence type="ECO:0000256" key="4">
    <source>
        <dbReference type="ARBA" id="ARBA00022475"/>
    </source>
</evidence>
<gene>
    <name evidence="12" type="ORF">SLNSH_21685</name>
</gene>
<evidence type="ECO:0000256" key="6">
    <source>
        <dbReference type="ARBA" id="ARBA00022989"/>
    </source>
</evidence>
<dbReference type="Pfam" id="PF16916">
    <property type="entry name" value="ZT_dimer"/>
    <property type="match status" value="1"/>
</dbReference>
<keyword evidence="7 9" id="KW-0472">Membrane</keyword>
<dbReference type="GO" id="GO:0015341">
    <property type="term" value="F:zinc efflux antiporter activity"/>
    <property type="evidence" value="ECO:0007669"/>
    <property type="project" value="TreeGrafter"/>
</dbReference>
<organism evidence="12 13">
    <name type="scientific">Alsobacter soli</name>
    <dbReference type="NCBI Taxonomy" id="2109933"/>
    <lineage>
        <taxon>Bacteria</taxon>
        <taxon>Pseudomonadati</taxon>
        <taxon>Pseudomonadota</taxon>
        <taxon>Alphaproteobacteria</taxon>
        <taxon>Hyphomicrobiales</taxon>
        <taxon>Alsobacteraceae</taxon>
        <taxon>Alsobacter</taxon>
    </lineage>
</organism>
<keyword evidence="13" id="KW-1185">Reference proteome</keyword>
<dbReference type="GO" id="GO:0005886">
    <property type="term" value="C:plasma membrane"/>
    <property type="evidence" value="ECO:0007669"/>
    <property type="project" value="UniProtKB-SubCell"/>
</dbReference>
<comment type="caution">
    <text evidence="12">The sequence shown here is derived from an EMBL/GenBank/DDBJ whole genome shotgun (WGS) entry which is preliminary data.</text>
</comment>
<evidence type="ECO:0000256" key="3">
    <source>
        <dbReference type="ARBA" id="ARBA00022448"/>
    </source>
</evidence>
<feature type="transmembrane region" description="Helical" evidence="9">
    <location>
        <begin position="79"/>
        <end position="100"/>
    </location>
</feature>
<dbReference type="PANTHER" id="PTHR43840">
    <property type="entry name" value="MITOCHONDRIAL METAL TRANSPORTER 1-RELATED"/>
    <property type="match status" value="1"/>
</dbReference>
<evidence type="ECO:0000256" key="8">
    <source>
        <dbReference type="ARBA" id="ARBA00068882"/>
    </source>
</evidence>
<comment type="subcellular location">
    <subcellularLocation>
        <location evidence="1">Cell membrane</location>
        <topology evidence="1">Multi-pass membrane protein</topology>
    </subcellularLocation>
</comment>
<dbReference type="OrthoDB" id="9806522at2"/>
<dbReference type="Gene3D" id="3.30.70.1350">
    <property type="entry name" value="Cation efflux protein, cytoplasmic domain"/>
    <property type="match status" value="1"/>
</dbReference>
<keyword evidence="5 9" id="KW-0812">Transmembrane</keyword>
<feature type="domain" description="Cation efflux protein cytoplasmic" evidence="11">
    <location>
        <begin position="209"/>
        <end position="284"/>
    </location>
</feature>
<proteinExistence type="inferred from homology"/>
<evidence type="ECO:0000256" key="5">
    <source>
        <dbReference type="ARBA" id="ARBA00022692"/>
    </source>
</evidence>
<comment type="similarity">
    <text evidence="2">Belongs to the cation diffusion facilitator (CDF) transporter (TC 2.A.4) family.</text>
</comment>
<feature type="domain" description="Cation efflux protein transmembrane" evidence="10">
    <location>
        <begin position="11"/>
        <end position="202"/>
    </location>
</feature>
<accession>A0A2T1HMM8</accession>
<dbReference type="PANTHER" id="PTHR43840:SF15">
    <property type="entry name" value="MITOCHONDRIAL METAL TRANSPORTER 1-RELATED"/>
    <property type="match status" value="1"/>
</dbReference>
<keyword evidence="3" id="KW-0813">Transport</keyword>
<dbReference type="InterPro" id="IPR036837">
    <property type="entry name" value="Cation_efflux_CTD_sf"/>
</dbReference>
<dbReference type="InterPro" id="IPR058533">
    <property type="entry name" value="Cation_efflux_TM"/>
</dbReference>
<evidence type="ECO:0000259" key="10">
    <source>
        <dbReference type="Pfam" id="PF01545"/>
    </source>
</evidence>
<feature type="transmembrane region" description="Helical" evidence="9">
    <location>
        <begin position="7"/>
        <end position="29"/>
    </location>
</feature>
<evidence type="ECO:0000256" key="9">
    <source>
        <dbReference type="SAM" id="Phobius"/>
    </source>
</evidence>
<feature type="transmembrane region" description="Helical" evidence="9">
    <location>
        <begin position="177"/>
        <end position="194"/>
    </location>
</feature>
<feature type="transmembrane region" description="Helical" evidence="9">
    <location>
        <begin position="152"/>
        <end position="171"/>
    </location>
</feature>
<dbReference type="InterPro" id="IPR027469">
    <property type="entry name" value="Cation_efflux_TMD_sf"/>
</dbReference>
<reference evidence="13" key="1">
    <citation type="submission" date="2018-03" db="EMBL/GenBank/DDBJ databases">
        <authorList>
            <person name="Sun L."/>
            <person name="Liu H."/>
            <person name="Chen W."/>
            <person name="Huang K."/>
            <person name="Liu W."/>
            <person name="Gao X."/>
        </authorList>
    </citation>
    <scope>NUCLEOTIDE SEQUENCE [LARGE SCALE GENOMIC DNA]</scope>
    <source>
        <strain evidence="13">SH9</strain>
    </source>
</reference>
<evidence type="ECO:0000313" key="13">
    <source>
        <dbReference type="Proteomes" id="UP000239772"/>
    </source>
</evidence>
<dbReference type="SUPFAM" id="SSF161111">
    <property type="entry name" value="Cation efflux protein transmembrane domain-like"/>
    <property type="match status" value="1"/>
</dbReference>
<dbReference type="InterPro" id="IPR002524">
    <property type="entry name" value="Cation_efflux"/>
</dbReference>
<evidence type="ECO:0000313" key="12">
    <source>
        <dbReference type="EMBL" id="PSC02896.1"/>
    </source>
</evidence>
<dbReference type="GO" id="GO:0015093">
    <property type="term" value="F:ferrous iron transmembrane transporter activity"/>
    <property type="evidence" value="ECO:0007669"/>
    <property type="project" value="TreeGrafter"/>
</dbReference>
<dbReference type="NCBIfam" id="TIGR01297">
    <property type="entry name" value="CDF"/>
    <property type="match status" value="1"/>
</dbReference>
<dbReference type="SUPFAM" id="SSF160240">
    <property type="entry name" value="Cation efflux protein cytoplasmic domain-like"/>
    <property type="match status" value="1"/>
</dbReference>
<keyword evidence="4" id="KW-1003">Cell membrane</keyword>
<dbReference type="InterPro" id="IPR050291">
    <property type="entry name" value="CDF_Transporter"/>
</dbReference>